<evidence type="ECO:0000313" key="2">
    <source>
        <dbReference type="Proteomes" id="UP000774130"/>
    </source>
</evidence>
<comment type="caution">
    <text evidence="1">The sequence shown here is derived from an EMBL/GenBank/DDBJ whole genome shotgun (WGS) entry which is preliminary data.</text>
</comment>
<protein>
    <submittedName>
        <fullName evidence="1">Phage tail protein</fullName>
    </submittedName>
</protein>
<sequence>MNLTNYPYFQYRNRKSNEFNMIILNEMQFTIPEASLDFQSDVMGRSSDIIHDNGKFLDFEKKFPVRMFKEADRTIAAQLRDVVKWLYVGHDYSPLAFSEYAEYFYKAVCYATVTAEDKKREWLDIEFTFKCQPFIFRLDGESERDIPSGQRINNPELFPSQPLITFYKTTAVSDSNIYISNGSTNKQFRIAKEAGIGTITLDCENGIAYKEGGVNVSKYCFLNTDGYNPITLEPGFSTFNFTNITKFKIKPRWRTIAV</sequence>
<accession>A0ABS6TDS6</accession>
<gene>
    <name evidence="1" type="ORF">KUA55_10180</name>
</gene>
<keyword evidence="2" id="KW-1185">Reference proteome</keyword>
<proteinExistence type="predicted"/>
<organism evidence="1 2">
    <name type="scientific">Enterococcus alishanensis</name>
    <dbReference type="NCBI Taxonomy" id="1303817"/>
    <lineage>
        <taxon>Bacteria</taxon>
        <taxon>Bacillati</taxon>
        <taxon>Bacillota</taxon>
        <taxon>Bacilli</taxon>
        <taxon>Lactobacillales</taxon>
        <taxon>Enterococcaceae</taxon>
        <taxon>Enterococcus</taxon>
    </lineage>
</organism>
<dbReference type="EMBL" id="JAHUZB010000003">
    <property type="protein sequence ID" value="MBV7391049.1"/>
    <property type="molecule type" value="Genomic_DNA"/>
</dbReference>
<evidence type="ECO:0000313" key="1">
    <source>
        <dbReference type="EMBL" id="MBV7391049.1"/>
    </source>
</evidence>
<dbReference type="Proteomes" id="UP000774130">
    <property type="component" value="Unassembled WGS sequence"/>
</dbReference>
<name>A0ABS6TDS6_9ENTE</name>
<reference evidence="1 2" key="1">
    <citation type="submission" date="2021-06" db="EMBL/GenBank/DDBJ databases">
        <title>Enterococcus alishanensis sp. nov., a novel lactic acid bacterium isolated from fresh coffee beans.</title>
        <authorList>
            <person name="Chen Y.-S."/>
        </authorList>
    </citation>
    <scope>NUCLEOTIDE SEQUENCE [LARGE SCALE GENOMIC DNA]</scope>
    <source>
        <strain evidence="1 2">ALS3</strain>
    </source>
</reference>